<dbReference type="AlphaFoldDB" id="A0A2P8CKD7"/>
<name>A0A2P8CKD7_9BACT</name>
<evidence type="ECO:0000313" key="4">
    <source>
        <dbReference type="Proteomes" id="UP000396862"/>
    </source>
</evidence>
<dbReference type="EMBL" id="PYGC01000001">
    <property type="protein sequence ID" value="PSK85436.1"/>
    <property type="molecule type" value="Genomic_DNA"/>
</dbReference>
<reference evidence="1 4" key="2">
    <citation type="submission" date="2019-10" db="EMBL/GenBank/DDBJ databases">
        <title>Prolixibacter strains distinguished by the presence of nitrate reductase genes were adept at nitrate-dependent anaerobic corrosion of metallic iron and carbon steel.</title>
        <authorList>
            <person name="Iino T."/>
            <person name="Shono N."/>
            <person name="Ito K."/>
            <person name="Nakamura R."/>
            <person name="Sueoka K."/>
            <person name="Harayama S."/>
            <person name="Ohkuma M."/>
        </authorList>
    </citation>
    <scope>NUCLEOTIDE SEQUENCE [LARGE SCALE GENOMIC DNA]</scope>
    <source>
        <strain evidence="1 4">MIC1-1</strain>
    </source>
</reference>
<sequence length="51" mass="6025">MKFVPQNNIFAASVWLEIIAGEKAIKNPIRLEQRKKELILQSELARKYKRN</sequence>
<dbReference type="EMBL" id="BLAU01000001">
    <property type="protein sequence ID" value="GET20056.1"/>
    <property type="molecule type" value="Genomic_DNA"/>
</dbReference>
<protein>
    <submittedName>
        <fullName evidence="2">Uncharacterized protein</fullName>
    </submittedName>
</protein>
<dbReference type="Proteomes" id="UP000240621">
    <property type="component" value="Unassembled WGS sequence"/>
</dbReference>
<accession>A0A2P8CKD7</accession>
<evidence type="ECO:0000313" key="1">
    <source>
        <dbReference type="EMBL" id="GET20056.1"/>
    </source>
</evidence>
<dbReference type="RefSeq" id="WP_153637024.1">
    <property type="nucleotide sequence ID" value="NZ_BLAU01000001.1"/>
</dbReference>
<organism evidence="2 3">
    <name type="scientific">Prolixibacter denitrificans</name>
    <dbReference type="NCBI Taxonomy" id="1541063"/>
    <lineage>
        <taxon>Bacteria</taxon>
        <taxon>Pseudomonadati</taxon>
        <taxon>Bacteroidota</taxon>
        <taxon>Bacteroidia</taxon>
        <taxon>Marinilabiliales</taxon>
        <taxon>Prolixibacteraceae</taxon>
        <taxon>Prolixibacter</taxon>
    </lineage>
</organism>
<dbReference type="Proteomes" id="UP000396862">
    <property type="component" value="Unassembled WGS sequence"/>
</dbReference>
<reference evidence="2 3" key="1">
    <citation type="submission" date="2018-03" db="EMBL/GenBank/DDBJ databases">
        <title>Genomic Encyclopedia of Archaeal and Bacterial Type Strains, Phase II (KMG-II): from individual species to whole genera.</title>
        <authorList>
            <person name="Goeker M."/>
        </authorList>
    </citation>
    <scope>NUCLEOTIDE SEQUENCE [LARGE SCALE GENOMIC DNA]</scope>
    <source>
        <strain evidence="2 3">DSM 27267</strain>
    </source>
</reference>
<evidence type="ECO:0000313" key="2">
    <source>
        <dbReference type="EMBL" id="PSK85436.1"/>
    </source>
</evidence>
<proteinExistence type="predicted"/>
<comment type="caution">
    <text evidence="2">The sequence shown here is derived from an EMBL/GenBank/DDBJ whole genome shotgun (WGS) entry which is preliminary data.</text>
</comment>
<gene>
    <name evidence="2" type="ORF">CLV93_101392</name>
    <name evidence="1" type="ORF">JCM18694_03020</name>
</gene>
<keyword evidence="4" id="KW-1185">Reference proteome</keyword>
<evidence type="ECO:0000313" key="3">
    <source>
        <dbReference type="Proteomes" id="UP000240621"/>
    </source>
</evidence>